<name>A0A6J4P997_9ACTN</name>
<reference evidence="2" key="1">
    <citation type="submission" date="2020-02" db="EMBL/GenBank/DDBJ databases">
        <authorList>
            <person name="Meier V. D."/>
        </authorList>
    </citation>
    <scope>NUCLEOTIDE SEQUENCE</scope>
    <source>
        <strain evidence="2">AVDCRST_MAG82</strain>
    </source>
</reference>
<feature type="compositionally biased region" description="Basic residues" evidence="1">
    <location>
        <begin position="12"/>
        <end position="29"/>
    </location>
</feature>
<feature type="non-terminal residue" evidence="2">
    <location>
        <position position="1"/>
    </location>
</feature>
<gene>
    <name evidence="2" type="ORF">AVDCRST_MAG82-501</name>
</gene>
<proteinExistence type="predicted"/>
<organism evidence="2">
    <name type="scientific">uncultured Rubrobacteraceae bacterium</name>
    <dbReference type="NCBI Taxonomy" id="349277"/>
    <lineage>
        <taxon>Bacteria</taxon>
        <taxon>Bacillati</taxon>
        <taxon>Actinomycetota</taxon>
        <taxon>Rubrobacteria</taxon>
        <taxon>Rubrobacterales</taxon>
        <taxon>Rubrobacteraceae</taxon>
        <taxon>environmental samples</taxon>
    </lineage>
</organism>
<sequence>GRLRGHGLSLAARRRERGAGARRRGVGPV</sequence>
<dbReference type="AlphaFoldDB" id="A0A6J4P997"/>
<protein>
    <submittedName>
        <fullName evidence="2">Uncharacterized protein</fullName>
    </submittedName>
</protein>
<feature type="non-terminal residue" evidence="2">
    <location>
        <position position="29"/>
    </location>
</feature>
<dbReference type="EMBL" id="CADCVA010000069">
    <property type="protein sequence ID" value="CAA9406297.1"/>
    <property type="molecule type" value="Genomic_DNA"/>
</dbReference>
<evidence type="ECO:0000313" key="2">
    <source>
        <dbReference type="EMBL" id="CAA9406297.1"/>
    </source>
</evidence>
<evidence type="ECO:0000256" key="1">
    <source>
        <dbReference type="SAM" id="MobiDB-lite"/>
    </source>
</evidence>
<accession>A0A6J4P997</accession>
<feature type="region of interest" description="Disordered" evidence="1">
    <location>
        <begin position="1"/>
        <end position="29"/>
    </location>
</feature>